<reference evidence="1 2" key="1">
    <citation type="journal article" date="2018" name="J. Allergy Clin. Immunol.">
        <title>High-quality assembly of Dermatophagoides pteronyssinus genome and transcriptome reveals a wide range of novel allergens.</title>
        <authorList>
            <person name="Liu X.Y."/>
            <person name="Yang K.Y."/>
            <person name="Wang M.Q."/>
            <person name="Kwok J.S."/>
            <person name="Zeng X."/>
            <person name="Yang Z."/>
            <person name="Xiao X.J."/>
            <person name="Lau C.P."/>
            <person name="Li Y."/>
            <person name="Huang Z.M."/>
            <person name="Ba J.G."/>
            <person name="Yim A.K."/>
            <person name="Ouyang C.Y."/>
            <person name="Ngai S.M."/>
            <person name="Chan T.F."/>
            <person name="Leung E.L."/>
            <person name="Liu L."/>
            <person name="Liu Z.G."/>
            <person name="Tsui S.K."/>
        </authorList>
    </citation>
    <scope>NUCLEOTIDE SEQUENCE [LARGE SCALE GENOMIC DNA]</scope>
    <source>
        <strain evidence="1">Derp</strain>
    </source>
</reference>
<dbReference type="EMBL" id="NJHN03000065">
    <property type="protein sequence ID" value="KAH9418262.1"/>
    <property type="molecule type" value="Genomic_DNA"/>
</dbReference>
<comment type="caution">
    <text evidence="1">The sequence shown here is derived from an EMBL/GenBank/DDBJ whole genome shotgun (WGS) entry which is preliminary data.</text>
</comment>
<name>A0ABQ8J6V1_DERPT</name>
<reference evidence="1 2" key="2">
    <citation type="journal article" date="2022" name="Mol. Biol. Evol.">
        <title>Comparative Genomics Reveals Insights into the Divergent Evolution of Astigmatic Mites and Household Pest Adaptations.</title>
        <authorList>
            <person name="Xiong Q."/>
            <person name="Wan A.T."/>
            <person name="Liu X."/>
            <person name="Fung C.S."/>
            <person name="Xiao X."/>
            <person name="Malainual N."/>
            <person name="Hou J."/>
            <person name="Wang L."/>
            <person name="Wang M."/>
            <person name="Yang K.Y."/>
            <person name="Cui Y."/>
            <person name="Leung E.L."/>
            <person name="Nong W."/>
            <person name="Shin S.K."/>
            <person name="Au S.W."/>
            <person name="Jeong K.Y."/>
            <person name="Chew F.T."/>
            <person name="Hui J.H."/>
            <person name="Leung T.F."/>
            <person name="Tungtrongchitr A."/>
            <person name="Zhong N."/>
            <person name="Liu Z."/>
            <person name="Tsui S.K."/>
        </authorList>
    </citation>
    <scope>NUCLEOTIDE SEQUENCE [LARGE SCALE GENOMIC DNA]</scope>
    <source>
        <tissue evidence="1">Whole mite body</tissue>
    </source>
</reference>
<protein>
    <submittedName>
        <fullName evidence="1">Uncharacterized protein</fullName>
    </submittedName>
</protein>
<keyword evidence="2" id="KW-1185">Reference proteome</keyword>
<gene>
    <name evidence="1" type="ORF">DERP_010816</name>
</gene>
<accession>A0ABQ8J6V1</accession>
<evidence type="ECO:0000313" key="2">
    <source>
        <dbReference type="Proteomes" id="UP000887458"/>
    </source>
</evidence>
<dbReference type="Proteomes" id="UP000887458">
    <property type="component" value="Unassembled WGS sequence"/>
</dbReference>
<evidence type="ECO:0000313" key="1">
    <source>
        <dbReference type="EMBL" id="KAH9418262.1"/>
    </source>
</evidence>
<organism evidence="1 2">
    <name type="scientific">Dermatophagoides pteronyssinus</name>
    <name type="common">European house dust mite</name>
    <dbReference type="NCBI Taxonomy" id="6956"/>
    <lineage>
        <taxon>Eukaryota</taxon>
        <taxon>Metazoa</taxon>
        <taxon>Ecdysozoa</taxon>
        <taxon>Arthropoda</taxon>
        <taxon>Chelicerata</taxon>
        <taxon>Arachnida</taxon>
        <taxon>Acari</taxon>
        <taxon>Acariformes</taxon>
        <taxon>Sarcoptiformes</taxon>
        <taxon>Astigmata</taxon>
        <taxon>Psoroptidia</taxon>
        <taxon>Analgoidea</taxon>
        <taxon>Pyroglyphidae</taxon>
        <taxon>Dermatophagoidinae</taxon>
        <taxon>Dermatophagoides</taxon>
    </lineage>
</organism>
<proteinExistence type="predicted"/>
<sequence length="273" mass="30528">MNPNNLQHLDVYFHASQIHLFNSYLHSCTDFDSCINNTTCTLSNTFHFGERFDVDMLILSVIKSVLLDKEISLLLSTQSTIVDFVNVISDASALLLLLLLLDSIIEVEIILSEAATVEIVEEFSFSLPIVIISRGEIDTEGKAAIPLQLLPILLPLVDNFNAGPPLADEKQFIDDELEIFEPEPDDDNIDPVMVALLQLLSKPVVAIRPLPANVDEFVDAKRLDADVCPVVVPVHCISSDDDIDDLSEEECDVDSVSNNNNYYYFDKHNQKFF</sequence>